<dbReference type="InterPro" id="IPR036322">
    <property type="entry name" value="WD40_repeat_dom_sf"/>
</dbReference>
<keyword evidence="4" id="KW-1185">Reference proteome</keyword>
<dbReference type="SUPFAM" id="SSF50978">
    <property type="entry name" value="WD40 repeat-like"/>
    <property type="match status" value="1"/>
</dbReference>
<dbReference type="EMBL" id="CAJPIZ010014954">
    <property type="protein sequence ID" value="CAG2115033.1"/>
    <property type="molecule type" value="Genomic_DNA"/>
</dbReference>
<sequence length="120" mass="13437">MKGVSDFSNKIIWFDSTCSGGEDVRGIWDNRYLQDVVNLSCHCSPSTKYLVSGDEEGVLRLFSYPCSDSMAAFFEYRQGGGSVTEVRFSFNEDLIISGNYSGALFIWTLVPFENTSQQNV</sequence>
<dbReference type="InterPro" id="IPR015943">
    <property type="entry name" value="WD40/YVTN_repeat-like_dom_sf"/>
</dbReference>
<proteinExistence type="predicted"/>
<dbReference type="PANTHER" id="PTHR13720">
    <property type="entry name" value="WD-40 REPEAT PROTEIN"/>
    <property type="match status" value="1"/>
</dbReference>
<dbReference type="OrthoDB" id="6515886at2759"/>
<name>A0A7R9L652_9ACAR</name>
<dbReference type="PANTHER" id="PTHR13720:SF55">
    <property type="entry name" value="ECHINODERM MICROTUBULE-ASSOCIATED PROTEIN-LIKE CG42247"/>
    <property type="match status" value="1"/>
</dbReference>
<dbReference type="AlphaFoldDB" id="A0A7R9L652"/>
<evidence type="ECO:0000256" key="1">
    <source>
        <dbReference type="ARBA" id="ARBA00022574"/>
    </source>
</evidence>
<evidence type="ECO:0000313" key="3">
    <source>
        <dbReference type="EMBL" id="CAD7634603.1"/>
    </source>
</evidence>
<dbReference type="EMBL" id="OC869529">
    <property type="protein sequence ID" value="CAD7634603.1"/>
    <property type="molecule type" value="Genomic_DNA"/>
</dbReference>
<dbReference type="GO" id="GO:0008017">
    <property type="term" value="F:microtubule binding"/>
    <property type="evidence" value="ECO:0007669"/>
    <property type="project" value="TreeGrafter"/>
</dbReference>
<dbReference type="InterPro" id="IPR050630">
    <property type="entry name" value="WD_repeat_EMAP"/>
</dbReference>
<dbReference type="Proteomes" id="UP000759131">
    <property type="component" value="Unassembled WGS sequence"/>
</dbReference>
<evidence type="ECO:0000313" key="4">
    <source>
        <dbReference type="Proteomes" id="UP000759131"/>
    </source>
</evidence>
<dbReference type="GO" id="GO:0072686">
    <property type="term" value="C:mitotic spindle"/>
    <property type="evidence" value="ECO:0007669"/>
    <property type="project" value="TreeGrafter"/>
</dbReference>
<gene>
    <name evidence="3" type="ORF">OSB1V03_LOCUS14999</name>
</gene>
<keyword evidence="1" id="KW-0853">WD repeat</keyword>
<organism evidence="3">
    <name type="scientific">Medioppia subpectinata</name>
    <dbReference type="NCBI Taxonomy" id="1979941"/>
    <lineage>
        <taxon>Eukaryota</taxon>
        <taxon>Metazoa</taxon>
        <taxon>Ecdysozoa</taxon>
        <taxon>Arthropoda</taxon>
        <taxon>Chelicerata</taxon>
        <taxon>Arachnida</taxon>
        <taxon>Acari</taxon>
        <taxon>Acariformes</taxon>
        <taxon>Sarcoptiformes</taxon>
        <taxon>Oribatida</taxon>
        <taxon>Brachypylina</taxon>
        <taxon>Oppioidea</taxon>
        <taxon>Oppiidae</taxon>
        <taxon>Medioppia</taxon>
    </lineage>
</organism>
<accession>A0A7R9L652</accession>
<reference evidence="3" key="1">
    <citation type="submission" date="2020-11" db="EMBL/GenBank/DDBJ databases">
        <authorList>
            <person name="Tran Van P."/>
        </authorList>
    </citation>
    <scope>NUCLEOTIDE SEQUENCE</scope>
</reference>
<dbReference type="InterPro" id="IPR001680">
    <property type="entry name" value="WD40_rpt"/>
</dbReference>
<protein>
    <submittedName>
        <fullName evidence="3">Uncharacterized protein</fullName>
    </submittedName>
</protein>
<keyword evidence="2" id="KW-0677">Repeat</keyword>
<evidence type="ECO:0000256" key="2">
    <source>
        <dbReference type="ARBA" id="ARBA00022737"/>
    </source>
</evidence>
<dbReference type="GO" id="GO:0000226">
    <property type="term" value="P:microtubule cytoskeleton organization"/>
    <property type="evidence" value="ECO:0007669"/>
    <property type="project" value="TreeGrafter"/>
</dbReference>
<dbReference type="Gene3D" id="2.130.10.10">
    <property type="entry name" value="YVTN repeat-like/Quinoprotein amine dehydrogenase"/>
    <property type="match status" value="1"/>
</dbReference>
<dbReference type="Pfam" id="PF00400">
    <property type="entry name" value="WD40"/>
    <property type="match status" value="1"/>
</dbReference>